<name>A0AAP0JAG1_9MAGN</name>
<organism evidence="1 2">
    <name type="scientific">Stephania japonica</name>
    <dbReference type="NCBI Taxonomy" id="461633"/>
    <lineage>
        <taxon>Eukaryota</taxon>
        <taxon>Viridiplantae</taxon>
        <taxon>Streptophyta</taxon>
        <taxon>Embryophyta</taxon>
        <taxon>Tracheophyta</taxon>
        <taxon>Spermatophyta</taxon>
        <taxon>Magnoliopsida</taxon>
        <taxon>Ranunculales</taxon>
        <taxon>Menispermaceae</taxon>
        <taxon>Menispermoideae</taxon>
        <taxon>Cissampelideae</taxon>
        <taxon>Stephania</taxon>
    </lineage>
</organism>
<evidence type="ECO:0000313" key="1">
    <source>
        <dbReference type="EMBL" id="KAK9129555.1"/>
    </source>
</evidence>
<keyword evidence="2" id="KW-1185">Reference proteome</keyword>
<dbReference type="AlphaFoldDB" id="A0AAP0JAG1"/>
<protein>
    <submittedName>
        <fullName evidence="1">Uncharacterized protein</fullName>
    </submittedName>
</protein>
<reference evidence="1 2" key="1">
    <citation type="submission" date="2024-01" db="EMBL/GenBank/DDBJ databases">
        <title>Genome assemblies of Stephania.</title>
        <authorList>
            <person name="Yang L."/>
        </authorList>
    </citation>
    <scope>NUCLEOTIDE SEQUENCE [LARGE SCALE GENOMIC DNA]</scope>
    <source>
        <strain evidence="1">QJT</strain>
        <tissue evidence="1">Leaf</tissue>
    </source>
</reference>
<dbReference type="Proteomes" id="UP001417504">
    <property type="component" value="Unassembled WGS sequence"/>
</dbReference>
<gene>
    <name evidence="1" type="ORF">Sjap_010042</name>
</gene>
<evidence type="ECO:0000313" key="2">
    <source>
        <dbReference type="Proteomes" id="UP001417504"/>
    </source>
</evidence>
<comment type="caution">
    <text evidence="1">The sequence shown here is derived from an EMBL/GenBank/DDBJ whole genome shotgun (WGS) entry which is preliminary data.</text>
</comment>
<proteinExistence type="predicted"/>
<dbReference type="EMBL" id="JBBNAE010000004">
    <property type="protein sequence ID" value="KAK9129555.1"/>
    <property type="molecule type" value="Genomic_DNA"/>
</dbReference>
<sequence length="57" mass="6148">MPGRVYGMDLKGTQEEVEAQGDLLLMTKQGKGTNTGYAGNLRSMGSKVISNERSKTI</sequence>
<accession>A0AAP0JAG1</accession>